<proteinExistence type="predicted"/>
<reference evidence="2" key="1">
    <citation type="journal article" date="2021" name="Sci. Adv.">
        <title>The American lobster genome reveals insights on longevity, neural, and immune adaptations.</title>
        <authorList>
            <person name="Polinski J.M."/>
            <person name="Zimin A.V."/>
            <person name="Clark K.F."/>
            <person name="Kohn A.B."/>
            <person name="Sadowski N."/>
            <person name="Timp W."/>
            <person name="Ptitsyn A."/>
            <person name="Khanna P."/>
            <person name="Romanova D.Y."/>
            <person name="Williams P."/>
            <person name="Greenwood S.J."/>
            <person name="Moroz L.L."/>
            <person name="Walt D.R."/>
            <person name="Bodnar A.G."/>
        </authorList>
    </citation>
    <scope>NUCLEOTIDE SEQUENCE</scope>
    <source>
        <strain evidence="2">GMGI-L3</strain>
    </source>
</reference>
<dbReference type="AlphaFoldDB" id="A0A8J5MR39"/>
<evidence type="ECO:0000256" key="1">
    <source>
        <dbReference type="SAM" id="MobiDB-lite"/>
    </source>
</evidence>
<feature type="region of interest" description="Disordered" evidence="1">
    <location>
        <begin position="176"/>
        <end position="197"/>
    </location>
</feature>
<gene>
    <name evidence="2" type="ORF">Hamer_G024971</name>
</gene>
<feature type="non-terminal residue" evidence="2">
    <location>
        <position position="347"/>
    </location>
</feature>
<organism evidence="2 3">
    <name type="scientific">Homarus americanus</name>
    <name type="common">American lobster</name>
    <dbReference type="NCBI Taxonomy" id="6706"/>
    <lineage>
        <taxon>Eukaryota</taxon>
        <taxon>Metazoa</taxon>
        <taxon>Ecdysozoa</taxon>
        <taxon>Arthropoda</taxon>
        <taxon>Crustacea</taxon>
        <taxon>Multicrustacea</taxon>
        <taxon>Malacostraca</taxon>
        <taxon>Eumalacostraca</taxon>
        <taxon>Eucarida</taxon>
        <taxon>Decapoda</taxon>
        <taxon>Pleocyemata</taxon>
        <taxon>Astacidea</taxon>
        <taxon>Nephropoidea</taxon>
        <taxon>Nephropidae</taxon>
        <taxon>Homarus</taxon>
    </lineage>
</organism>
<evidence type="ECO:0000313" key="2">
    <source>
        <dbReference type="EMBL" id="KAG7160805.1"/>
    </source>
</evidence>
<name>A0A8J5MR39_HOMAM</name>
<feature type="compositionally biased region" description="Polar residues" evidence="1">
    <location>
        <begin position="1"/>
        <end position="11"/>
    </location>
</feature>
<feature type="compositionally biased region" description="Polar residues" evidence="1">
    <location>
        <begin position="186"/>
        <end position="197"/>
    </location>
</feature>
<evidence type="ECO:0000313" key="3">
    <source>
        <dbReference type="Proteomes" id="UP000747542"/>
    </source>
</evidence>
<protein>
    <submittedName>
        <fullName evidence="2">Uncharacterized protein</fullName>
    </submittedName>
</protein>
<dbReference type="Proteomes" id="UP000747542">
    <property type="component" value="Unassembled WGS sequence"/>
</dbReference>
<accession>A0A8J5MR39</accession>
<keyword evidence="3" id="KW-1185">Reference proteome</keyword>
<comment type="caution">
    <text evidence="2">The sequence shown here is derived from an EMBL/GenBank/DDBJ whole genome shotgun (WGS) entry which is preliminary data.</text>
</comment>
<sequence length="347" mass="38576">IEKNGSGSRQITKYKSHRRPTGPGTLRDASTRDILPDVFKQESARLRTLSEVPGAPVSCTPHTTFNQCRWVVVFKELLQYSEEKLLEELRVQKGVTMDSEAYPASSSECDPVPTRERYPPHPHDKVCFVETRSTALKSVSSHEDSYVQVLSRHEDRRSVDVTSTRESSVPVLNLASTPDSVDEAGTSATLHHSSTHRSGTTKISEKCYRGSSESLDVDDHLAKVSMCRGLIANWEELQLYLNKFSPICICLQETMFGVYDRLPPRGYSDFYSSQNQEEMPHGDTAILFSDKCGVPYILMANDGSSVAAPEEVAELFSTTYAGVSSMTARSRTLDLGVGRGETYNILF</sequence>
<dbReference type="EMBL" id="JAHLQT010030679">
    <property type="protein sequence ID" value="KAG7160805.1"/>
    <property type="molecule type" value="Genomic_DNA"/>
</dbReference>
<feature type="region of interest" description="Disordered" evidence="1">
    <location>
        <begin position="1"/>
        <end position="30"/>
    </location>
</feature>